<name>A0A1I6FMU4_9FLAO</name>
<dbReference type="Pfam" id="PF14219">
    <property type="entry name" value="DUF4328"/>
    <property type="match status" value="1"/>
</dbReference>
<gene>
    <name evidence="3" type="ORF">SAMN04490243_0087</name>
</gene>
<keyword evidence="1" id="KW-0472">Membrane</keyword>
<dbReference type="RefSeq" id="WP_092979808.1">
    <property type="nucleotide sequence ID" value="NZ_FOYQ01000001.1"/>
</dbReference>
<evidence type="ECO:0000259" key="2">
    <source>
        <dbReference type="Pfam" id="PF14219"/>
    </source>
</evidence>
<keyword evidence="1" id="KW-1133">Transmembrane helix</keyword>
<feature type="transmembrane region" description="Helical" evidence="1">
    <location>
        <begin position="73"/>
        <end position="97"/>
    </location>
</feature>
<organism evidence="3 4">
    <name type="scientific">Robiginitalea myxolifaciens</name>
    <dbReference type="NCBI Taxonomy" id="400055"/>
    <lineage>
        <taxon>Bacteria</taxon>
        <taxon>Pseudomonadati</taxon>
        <taxon>Bacteroidota</taxon>
        <taxon>Flavobacteriia</taxon>
        <taxon>Flavobacteriales</taxon>
        <taxon>Flavobacteriaceae</taxon>
        <taxon>Robiginitalea</taxon>
    </lineage>
</organism>
<protein>
    <recommendedName>
        <fullName evidence="2">DUF4328 domain-containing protein</fullName>
    </recommendedName>
</protein>
<accession>A0A1I6FMU4</accession>
<dbReference type="EMBL" id="FOYQ01000001">
    <property type="protein sequence ID" value="SFR31260.1"/>
    <property type="molecule type" value="Genomic_DNA"/>
</dbReference>
<dbReference type="STRING" id="400055.SAMN04490243_0087"/>
<dbReference type="AlphaFoldDB" id="A0A1I6FMU4"/>
<evidence type="ECO:0000313" key="4">
    <source>
        <dbReference type="Proteomes" id="UP000199534"/>
    </source>
</evidence>
<evidence type="ECO:0000256" key="1">
    <source>
        <dbReference type="SAM" id="Phobius"/>
    </source>
</evidence>
<dbReference type="InterPro" id="IPR025565">
    <property type="entry name" value="DUF4328"/>
</dbReference>
<evidence type="ECO:0000313" key="3">
    <source>
        <dbReference type="EMBL" id="SFR31260.1"/>
    </source>
</evidence>
<proteinExistence type="predicted"/>
<feature type="transmembrane region" description="Helical" evidence="1">
    <location>
        <begin position="162"/>
        <end position="182"/>
    </location>
</feature>
<dbReference type="OrthoDB" id="4174975at2"/>
<sequence>MESVLTLVSEEAPAAGIEIKRNRMRRNFVYVLFGAWATLTLAGVASGYWQISLLEEFQATGMIDPDEATLSDFIHGGIGILQSIIYIATAVLFLMWFRRAYANLHRLGLTYLRHKDDWAIWSWIIPIISFWYPVRIMNEIWNETGEQAKKLSPDFQIPEGKWVIGIWWALFLIDNFLGRILLRSAFKEETLPQMIQSTELMMISDAVGVLEAASLMYLVWAIGKMELSLVEGVRRNGGRVAKD</sequence>
<feature type="transmembrane region" description="Helical" evidence="1">
    <location>
        <begin position="118"/>
        <end position="134"/>
    </location>
</feature>
<keyword evidence="1" id="KW-0812">Transmembrane</keyword>
<feature type="transmembrane region" description="Helical" evidence="1">
    <location>
        <begin position="203"/>
        <end position="223"/>
    </location>
</feature>
<dbReference type="Proteomes" id="UP000199534">
    <property type="component" value="Unassembled WGS sequence"/>
</dbReference>
<feature type="transmembrane region" description="Helical" evidence="1">
    <location>
        <begin position="28"/>
        <end position="53"/>
    </location>
</feature>
<reference evidence="3 4" key="1">
    <citation type="submission" date="2016-10" db="EMBL/GenBank/DDBJ databases">
        <authorList>
            <person name="de Groot N.N."/>
        </authorList>
    </citation>
    <scope>NUCLEOTIDE SEQUENCE [LARGE SCALE GENOMIC DNA]</scope>
    <source>
        <strain evidence="3 4">DSM 21019</strain>
    </source>
</reference>
<feature type="domain" description="DUF4328" evidence="2">
    <location>
        <begin position="62"/>
        <end position="222"/>
    </location>
</feature>
<keyword evidence="4" id="KW-1185">Reference proteome</keyword>